<dbReference type="InterPro" id="IPR004360">
    <property type="entry name" value="Glyas_Fos-R_dOase_dom"/>
</dbReference>
<keyword evidence="3" id="KW-1185">Reference proteome</keyword>
<dbReference type="AlphaFoldDB" id="A0A3R8S3R6"/>
<dbReference type="Proteomes" id="UP000269265">
    <property type="component" value="Unassembled WGS sequence"/>
</dbReference>
<dbReference type="RefSeq" id="WP_125241972.1">
    <property type="nucleotide sequence ID" value="NZ_RSED01000003.1"/>
</dbReference>
<dbReference type="EMBL" id="RSED01000003">
    <property type="protein sequence ID" value="RRS05403.1"/>
    <property type="molecule type" value="Genomic_DNA"/>
</dbReference>
<gene>
    <name evidence="2" type="ORF">EIP75_04110</name>
</gene>
<name>A0A3R8S3R6_9BURK</name>
<evidence type="ECO:0000313" key="2">
    <source>
        <dbReference type="EMBL" id="RRS05403.1"/>
    </source>
</evidence>
<protein>
    <submittedName>
        <fullName evidence="2">VOC family protein</fullName>
    </submittedName>
</protein>
<comment type="caution">
    <text evidence="2">The sequence shown here is derived from an EMBL/GenBank/DDBJ whole genome shotgun (WGS) entry which is preliminary data.</text>
</comment>
<dbReference type="PANTHER" id="PTHR35006:SF2">
    <property type="entry name" value="GLYOXALASE FAMILY PROTEIN (AFU_ORTHOLOGUE AFUA_5G14830)"/>
    <property type="match status" value="1"/>
</dbReference>
<dbReference type="CDD" id="cd07262">
    <property type="entry name" value="VOC_like"/>
    <property type="match status" value="1"/>
</dbReference>
<dbReference type="OrthoDB" id="9800438at2"/>
<evidence type="ECO:0000313" key="3">
    <source>
        <dbReference type="Proteomes" id="UP000269265"/>
    </source>
</evidence>
<dbReference type="PROSITE" id="PS51819">
    <property type="entry name" value="VOC"/>
    <property type="match status" value="1"/>
</dbReference>
<sequence length="142" mass="15137">METQELHRGRLIDHLQLVVRDLDASRAFYGAVLDVLGVPIGGSGDGYFWADELFVSTADSVAAQGHLTGRHHLAFQAGDEATVQAFHRAALAHGGRDNGAPGPRPYHPGYYAAFVLDPDGNNVEAVFHGAANRSAASVKITF</sequence>
<feature type="domain" description="VOC" evidence="1">
    <location>
        <begin position="11"/>
        <end position="128"/>
    </location>
</feature>
<organism evidence="2 3">
    <name type="scientific">Aquabacterium soli</name>
    <dbReference type="NCBI Taxonomy" id="2493092"/>
    <lineage>
        <taxon>Bacteria</taxon>
        <taxon>Pseudomonadati</taxon>
        <taxon>Pseudomonadota</taxon>
        <taxon>Betaproteobacteria</taxon>
        <taxon>Burkholderiales</taxon>
        <taxon>Aquabacterium</taxon>
    </lineage>
</organism>
<dbReference type="Gene3D" id="3.10.180.10">
    <property type="entry name" value="2,3-Dihydroxybiphenyl 1,2-Dioxygenase, domain 1"/>
    <property type="match status" value="1"/>
</dbReference>
<dbReference type="InterPro" id="IPR029068">
    <property type="entry name" value="Glyas_Bleomycin-R_OHBP_Dase"/>
</dbReference>
<reference evidence="2 3" key="1">
    <citation type="submission" date="2018-12" db="EMBL/GenBank/DDBJ databases">
        <title>The whole draft genome of Aquabacterium sp. SJQ9.</title>
        <authorList>
            <person name="Sun L."/>
            <person name="Gao X."/>
            <person name="Chen W."/>
            <person name="Huang K."/>
        </authorList>
    </citation>
    <scope>NUCLEOTIDE SEQUENCE [LARGE SCALE GENOMIC DNA]</scope>
    <source>
        <strain evidence="2 3">SJQ9</strain>
    </source>
</reference>
<dbReference type="SUPFAM" id="SSF54593">
    <property type="entry name" value="Glyoxalase/Bleomycin resistance protein/Dihydroxybiphenyl dioxygenase"/>
    <property type="match status" value="1"/>
</dbReference>
<dbReference type="InterPro" id="IPR037523">
    <property type="entry name" value="VOC_core"/>
</dbReference>
<evidence type="ECO:0000259" key="1">
    <source>
        <dbReference type="PROSITE" id="PS51819"/>
    </source>
</evidence>
<dbReference type="Pfam" id="PF00903">
    <property type="entry name" value="Glyoxalase"/>
    <property type="match status" value="1"/>
</dbReference>
<proteinExistence type="predicted"/>
<accession>A0A3R8S3R6</accession>
<dbReference type="PANTHER" id="PTHR35006">
    <property type="entry name" value="GLYOXALASE FAMILY PROTEIN (AFU_ORTHOLOGUE AFUA_5G14830)"/>
    <property type="match status" value="1"/>
</dbReference>